<dbReference type="GO" id="GO:0098968">
    <property type="term" value="P:neurotransmitter receptor transport postsynaptic membrane to endosome"/>
    <property type="evidence" value="ECO:0007669"/>
    <property type="project" value="TreeGrafter"/>
</dbReference>
<dbReference type="PANTHER" id="PTHR23119:SF44">
    <property type="entry name" value="PROTEIN LAP4"/>
    <property type="match status" value="1"/>
</dbReference>
<keyword evidence="1" id="KW-0433">Leucine-rich repeat</keyword>
<dbReference type="WBParaSite" id="BTMF_0001117701-mRNA-1">
    <property type="protein sequence ID" value="BTMF_0001117701-mRNA-1"/>
    <property type="gene ID" value="BTMF_0001117701"/>
</dbReference>
<dbReference type="GO" id="GO:0019901">
    <property type="term" value="F:protein kinase binding"/>
    <property type="evidence" value="ECO:0007669"/>
    <property type="project" value="TreeGrafter"/>
</dbReference>
<evidence type="ECO:0000313" key="7">
    <source>
        <dbReference type="WBParaSite" id="BTMF_0001117701-mRNA-1"/>
    </source>
</evidence>
<dbReference type="InterPro" id="IPR003591">
    <property type="entry name" value="Leu-rich_rpt_typical-subtyp"/>
</dbReference>
<organism evidence="7">
    <name type="scientific">Brugia timori</name>
    <dbReference type="NCBI Taxonomy" id="42155"/>
    <lineage>
        <taxon>Eukaryota</taxon>
        <taxon>Metazoa</taxon>
        <taxon>Ecdysozoa</taxon>
        <taxon>Nematoda</taxon>
        <taxon>Chromadorea</taxon>
        <taxon>Rhabditida</taxon>
        <taxon>Spirurina</taxon>
        <taxon>Spiruromorpha</taxon>
        <taxon>Filarioidea</taxon>
        <taxon>Onchocercidae</taxon>
        <taxon>Brugia</taxon>
    </lineage>
</organism>
<protein>
    <submittedName>
        <fullName evidence="7">Protein lap1</fullName>
    </submittedName>
</protein>
<dbReference type="FunFam" id="3.80.10.10:FF:000779">
    <property type="entry name" value="Probable inactive serine/threonine-protein kinase DDB_G0278909"/>
    <property type="match status" value="1"/>
</dbReference>
<dbReference type="GO" id="GO:0005912">
    <property type="term" value="C:adherens junction"/>
    <property type="evidence" value="ECO:0007669"/>
    <property type="project" value="TreeGrafter"/>
</dbReference>
<proteinExistence type="predicted"/>
<dbReference type="InterPro" id="IPR050614">
    <property type="entry name" value="Synaptic_Scaffolding_LAP-MAGUK"/>
</dbReference>
<reference evidence="5 6" key="2">
    <citation type="submission" date="2018-11" db="EMBL/GenBank/DDBJ databases">
        <authorList>
            <consortium name="Pathogen Informatics"/>
        </authorList>
    </citation>
    <scope>NUCLEOTIDE SEQUENCE [LARGE SCALE GENOMIC DNA]</scope>
</reference>
<name>A0A0R3QTX5_9BILA</name>
<dbReference type="InterPro" id="IPR001611">
    <property type="entry name" value="Leu-rich_rpt"/>
</dbReference>
<dbReference type="GO" id="GO:0016323">
    <property type="term" value="C:basolateral plasma membrane"/>
    <property type="evidence" value="ECO:0007669"/>
    <property type="project" value="TreeGrafter"/>
</dbReference>
<evidence type="ECO:0000256" key="3">
    <source>
        <dbReference type="SAM" id="MobiDB-lite"/>
    </source>
</evidence>
<feature type="domain" description="Disease resistance R13L4/SHOC-2-like LRR" evidence="4">
    <location>
        <begin position="84"/>
        <end position="188"/>
    </location>
</feature>
<dbReference type="GO" id="GO:0045211">
    <property type="term" value="C:postsynaptic membrane"/>
    <property type="evidence" value="ECO:0007669"/>
    <property type="project" value="TreeGrafter"/>
</dbReference>
<dbReference type="InterPro" id="IPR055414">
    <property type="entry name" value="LRR_R13L4/SHOC2-like"/>
</dbReference>
<dbReference type="AlphaFoldDB" id="A0A0R3QTX5"/>
<dbReference type="PROSITE" id="PS51450">
    <property type="entry name" value="LRR"/>
    <property type="match status" value="3"/>
</dbReference>
<dbReference type="GO" id="GO:0098609">
    <property type="term" value="P:cell-cell adhesion"/>
    <property type="evidence" value="ECO:0007669"/>
    <property type="project" value="TreeGrafter"/>
</dbReference>
<reference evidence="7" key="1">
    <citation type="submission" date="2017-02" db="UniProtKB">
        <authorList>
            <consortium name="WormBaseParasite"/>
        </authorList>
    </citation>
    <scope>IDENTIFICATION</scope>
</reference>
<feature type="region of interest" description="Disordered" evidence="3">
    <location>
        <begin position="534"/>
        <end position="567"/>
    </location>
</feature>
<dbReference type="Pfam" id="PF13855">
    <property type="entry name" value="LRR_8"/>
    <property type="match status" value="1"/>
</dbReference>
<dbReference type="STRING" id="42155.A0A0R3QTX5"/>
<sequence>MIVLESMHKTGINLDQKRGSALSTSKVKMPFSCLPFFACNRQVDMLDRRQCNLQSIPHDIDRNARTLEEMYLDCNHIKDLDKPLFRCRKLKILSLSENEVIRLPSDIAHLTYLEELNLKGNDVSDLPEEIKNCIQLKILDLSSNPITRLPQTITQLTSMTSLGLNDISLTQMPHDIGHLRNLRSLEVRENLLRTVPPSISELNQLRRLDLGHNELDDLPNEIGMLENLEELYVDQNDLEALPESIVQCRSLEQLDVSENKLMVLPDEIGDLEKLDDLTVAQNCLQVLPSSIGKFCPHFLRLLKTTWMKSVRLFSSDFLLGRLAKSDVFQYEIASYEMINCKGFKGFFLRRLKKLSILKADRNAITQLTPAIGSCHALTEIYLTENLLTEIPSSLGNLKSLRTLNLDKNQLKELPPTIGGCTSLSVLSLRDNLIEQLPLEIGRLENLRVLDVCNNRLNYLPFTVNVLFKLRALWLSENQSQAMLKLQTEQDPRTGIKVLTCYLLPQSNSQLVEQAPPSRSFIGGPKVHFGSDLEETHEDEENELGQFSRHDTPHPKPHSHAPKFKKQSIDGHIIHHDDDVNRELEPFFSGFIAVRCLQDLSEVCARHFP</sequence>
<dbReference type="SUPFAM" id="SSF52075">
    <property type="entry name" value="Outer arm dynein light chain 1"/>
    <property type="match status" value="1"/>
</dbReference>
<gene>
    <name evidence="5" type="ORF">BTMF_LOCUS9211</name>
</gene>
<evidence type="ECO:0000313" key="6">
    <source>
        <dbReference type="Proteomes" id="UP000280834"/>
    </source>
</evidence>
<evidence type="ECO:0000256" key="1">
    <source>
        <dbReference type="ARBA" id="ARBA00022614"/>
    </source>
</evidence>
<evidence type="ECO:0000313" key="5">
    <source>
        <dbReference type="EMBL" id="VDO31051.1"/>
    </source>
</evidence>
<evidence type="ECO:0000256" key="2">
    <source>
        <dbReference type="ARBA" id="ARBA00022737"/>
    </source>
</evidence>
<dbReference type="EMBL" id="UZAG01016821">
    <property type="protein sequence ID" value="VDO31051.1"/>
    <property type="molecule type" value="Genomic_DNA"/>
</dbReference>
<dbReference type="GO" id="GO:0014069">
    <property type="term" value="C:postsynaptic density"/>
    <property type="evidence" value="ECO:0007669"/>
    <property type="project" value="TreeGrafter"/>
</dbReference>
<feature type="compositionally biased region" description="Basic residues" evidence="3">
    <location>
        <begin position="554"/>
        <end position="565"/>
    </location>
</feature>
<feature type="domain" description="Disease resistance R13L4/SHOC-2-like LRR" evidence="4">
    <location>
        <begin position="199"/>
        <end position="282"/>
    </location>
</feature>
<dbReference type="InterPro" id="IPR032675">
    <property type="entry name" value="LRR_dom_sf"/>
</dbReference>
<dbReference type="GO" id="GO:0045197">
    <property type="term" value="P:establishment or maintenance of epithelial cell apical/basal polarity"/>
    <property type="evidence" value="ECO:0007669"/>
    <property type="project" value="TreeGrafter"/>
</dbReference>
<dbReference type="GO" id="GO:0098887">
    <property type="term" value="P:neurotransmitter receptor transport, endosome to postsynaptic membrane"/>
    <property type="evidence" value="ECO:0007669"/>
    <property type="project" value="TreeGrafter"/>
</dbReference>
<keyword evidence="2" id="KW-0677">Repeat</keyword>
<dbReference type="SMART" id="SM00369">
    <property type="entry name" value="LRR_TYP"/>
    <property type="match status" value="12"/>
</dbReference>
<dbReference type="SMART" id="SM00364">
    <property type="entry name" value="LRR_BAC"/>
    <property type="match status" value="8"/>
</dbReference>
<accession>A0A0R3QTX5</accession>
<dbReference type="GO" id="GO:0043113">
    <property type="term" value="P:receptor clustering"/>
    <property type="evidence" value="ECO:0007669"/>
    <property type="project" value="TreeGrafter"/>
</dbReference>
<evidence type="ECO:0000259" key="4">
    <source>
        <dbReference type="Pfam" id="PF23598"/>
    </source>
</evidence>
<dbReference type="SUPFAM" id="SSF52058">
    <property type="entry name" value="L domain-like"/>
    <property type="match status" value="1"/>
</dbReference>
<dbReference type="PANTHER" id="PTHR23119">
    <property type="entry name" value="DISCS LARGE"/>
    <property type="match status" value="1"/>
</dbReference>
<keyword evidence="6" id="KW-1185">Reference proteome</keyword>
<dbReference type="Proteomes" id="UP000280834">
    <property type="component" value="Unassembled WGS sequence"/>
</dbReference>
<dbReference type="Pfam" id="PF23598">
    <property type="entry name" value="LRR_14"/>
    <property type="match status" value="2"/>
</dbReference>
<dbReference type="Gene3D" id="3.80.10.10">
    <property type="entry name" value="Ribonuclease Inhibitor"/>
    <property type="match status" value="2"/>
</dbReference>